<dbReference type="Gene3D" id="3.40.50.720">
    <property type="entry name" value="NAD(P)-binding Rossmann-like Domain"/>
    <property type="match status" value="1"/>
</dbReference>
<dbReference type="PANTHER" id="PTHR42687:SF1">
    <property type="entry name" value="L-THREONINE 3-DEHYDROGENASE, MITOCHONDRIAL"/>
    <property type="match status" value="1"/>
</dbReference>
<dbReference type="OrthoDB" id="8770295at2"/>
<accession>A0A6B8KIL7</accession>
<gene>
    <name evidence="3" type="ORF">H2LOC_020700</name>
</gene>
<comment type="similarity">
    <text evidence="1">Belongs to the NAD(P)-dependent epimerase/dehydratase family.</text>
</comment>
<evidence type="ECO:0000259" key="2">
    <source>
        <dbReference type="Pfam" id="PF01370"/>
    </source>
</evidence>
<feature type="domain" description="NAD-dependent epimerase/dehydratase" evidence="2">
    <location>
        <begin position="4"/>
        <end position="229"/>
    </location>
</feature>
<dbReference type="PANTHER" id="PTHR42687">
    <property type="entry name" value="L-THREONINE 3-DEHYDROGENASE"/>
    <property type="match status" value="1"/>
</dbReference>
<name>A0A6B8KIL7_9HYPH</name>
<keyword evidence="3" id="KW-0614">Plasmid</keyword>
<dbReference type="RefSeq" id="WP_136498102.1">
    <property type="nucleotide sequence ID" value="NZ_CP046053.1"/>
</dbReference>
<proteinExistence type="inferred from homology"/>
<organism evidence="3 4">
    <name type="scientific">Methylocystis heyeri</name>
    <dbReference type="NCBI Taxonomy" id="391905"/>
    <lineage>
        <taxon>Bacteria</taxon>
        <taxon>Pseudomonadati</taxon>
        <taxon>Pseudomonadota</taxon>
        <taxon>Alphaproteobacteria</taxon>
        <taxon>Hyphomicrobiales</taxon>
        <taxon>Methylocystaceae</taxon>
        <taxon>Methylocystis</taxon>
    </lineage>
</organism>
<dbReference type="EMBL" id="CP046053">
    <property type="protein sequence ID" value="QGM48214.1"/>
    <property type="molecule type" value="Genomic_DNA"/>
</dbReference>
<geneLocation type="plasmid" evidence="3">
    <name>unnamed1</name>
</geneLocation>
<evidence type="ECO:0000313" key="4">
    <source>
        <dbReference type="Proteomes" id="UP000309061"/>
    </source>
</evidence>
<dbReference type="KEGG" id="mhey:H2LOC_020700"/>
<sequence length="331" mass="36397">MRPILVTGALGQIGAELVPALQERYGVERVVASDLRPCAPAIGLYERLDCTEPQMIADVIRRYDIGRVYHLAALLSAVAEARPQDAWNVNMGGLRNLLEAARRFGCQLFFPSSIAAFGPSTPRRRTPQVTIQRPITIYGVSKLAGELLCDYYFNRFGVDVRGLRLPGLVSAGAAPGGGTTDYAVEMFHAAVRGERYACFLSANTRLDMMYMPDAISAIIELMEADAAPLRYRNAYNVTAMSITPVELVVEIRKHAPQFVVDFRVDPLRQSIADSWPQSLDANAAREDWRFAPSFDLAAMTADMFARLSAKIAAPKDDGLESETPHADARID</sequence>
<dbReference type="SUPFAM" id="SSF51735">
    <property type="entry name" value="NAD(P)-binding Rossmann-fold domains"/>
    <property type="match status" value="1"/>
</dbReference>
<evidence type="ECO:0000313" key="3">
    <source>
        <dbReference type="EMBL" id="QGM48214.1"/>
    </source>
</evidence>
<dbReference type="InterPro" id="IPR051225">
    <property type="entry name" value="NAD(P)_epim/dehydratase"/>
</dbReference>
<keyword evidence="4" id="KW-1185">Reference proteome</keyword>
<dbReference type="Pfam" id="PF01370">
    <property type="entry name" value="Epimerase"/>
    <property type="match status" value="1"/>
</dbReference>
<dbReference type="InterPro" id="IPR036291">
    <property type="entry name" value="NAD(P)-bd_dom_sf"/>
</dbReference>
<dbReference type="Proteomes" id="UP000309061">
    <property type="component" value="Plasmid unnamed1"/>
</dbReference>
<protein>
    <submittedName>
        <fullName evidence="3">NAD-dependent epimerase/dehydratase family protein</fullName>
    </submittedName>
</protein>
<dbReference type="GO" id="GO:0008743">
    <property type="term" value="F:L-threonine 3-dehydrogenase activity"/>
    <property type="evidence" value="ECO:0007669"/>
    <property type="project" value="TreeGrafter"/>
</dbReference>
<dbReference type="InterPro" id="IPR001509">
    <property type="entry name" value="Epimerase_deHydtase"/>
</dbReference>
<evidence type="ECO:0000256" key="1">
    <source>
        <dbReference type="ARBA" id="ARBA00007637"/>
    </source>
</evidence>
<dbReference type="AlphaFoldDB" id="A0A6B8KIL7"/>
<reference evidence="3 4" key="1">
    <citation type="submission" date="2019-11" db="EMBL/GenBank/DDBJ databases">
        <title>The genome sequence of Methylocystis heyeri.</title>
        <authorList>
            <person name="Oshkin I.Y."/>
            <person name="Miroshnikov K."/>
            <person name="Dedysh S.N."/>
        </authorList>
    </citation>
    <scope>NUCLEOTIDE SEQUENCE [LARGE SCALE GENOMIC DNA]</scope>
    <source>
        <strain evidence="3 4">H2</strain>
        <plasmid evidence="3 4">unnamed1</plasmid>
    </source>
</reference>
<dbReference type="GO" id="GO:0006567">
    <property type="term" value="P:L-threonine catabolic process"/>
    <property type="evidence" value="ECO:0007669"/>
    <property type="project" value="TreeGrafter"/>
</dbReference>